<evidence type="ECO:0000256" key="1">
    <source>
        <dbReference type="SAM" id="MobiDB-lite"/>
    </source>
</evidence>
<feature type="compositionally biased region" description="Gly residues" evidence="1">
    <location>
        <begin position="123"/>
        <end position="134"/>
    </location>
</feature>
<dbReference type="InterPro" id="IPR036890">
    <property type="entry name" value="HATPase_C_sf"/>
</dbReference>
<gene>
    <name evidence="2" type="ORF">ACH429_25035</name>
</gene>
<organism evidence="2 3">
    <name type="scientific">Streptomyces pathocidini</name>
    <dbReference type="NCBI Taxonomy" id="1650571"/>
    <lineage>
        <taxon>Bacteria</taxon>
        <taxon>Bacillati</taxon>
        <taxon>Actinomycetota</taxon>
        <taxon>Actinomycetes</taxon>
        <taxon>Kitasatosporales</taxon>
        <taxon>Streptomycetaceae</taxon>
        <taxon>Streptomyces</taxon>
    </lineage>
</organism>
<dbReference type="EMBL" id="JBIRWE010000017">
    <property type="protein sequence ID" value="MFI1967344.1"/>
    <property type="molecule type" value="Genomic_DNA"/>
</dbReference>
<keyword evidence="2" id="KW-0547">Nucleotide-binding</keyword>
<sequence>MLDVFVPDSYTLFCPPLDTSPGIARDFVANVLRARNLTQLVDAAALCTSEVATNAYLHARGVVRVTVYDGVAAKLPAPQRLTPDLEGGRGLTIVDALTEGQWGTTTGAPLGLDGLGRPDGLDGRGGPGELGGPGGRDRPAEPVQPDAEAYGLNHPKGKGVWFSLPLVPKAAALV</sequence>
<comment type="caution">
    <text evidence="2">The sequence shown here is derived from an EMBL/GenBank/DDBJ whole genome shotgun (WGS) entry which is preliminary data.</text>
</comment>
<proteinExistence type="predicted"/>
<dbReference type="GO" id="GO:0005524">
    <property type="term" value="F:ATP binding"/>
    <property type="evidence" value="ECO:0007669"/>
    <property type="project" value="UniProtKB-KW"/>
</dbReference>
<name>A0ABW7UXL6_9ACTN</name>
<keyword evidence="3" id="KW-1185">Reference proteome</keyword>
<dbReference type="RefSeq" id="WP_055473327.1">
    <property type="nucleotide sequence ID" value="NZ_JBIRWE010000017.1"/>
</dbReference>
<dbReference type="Proteomes" id="UP001611548">
    <property type="component" value="Unassembled WGS sequence"/>
</dbReference>
<evidence type="ECO:0000313" key="2">
    <source>
        <dbReference type="EMBL" id="MFI1967344.1"/>
    </source>
</evidence>
<reference evidence="2 3" key="1">
    <citation type="submission" date="2024-10" db="EMBL/GenBank/DDBJ databases">
        <title>The Natural Products Discovery Center: Release of the First 8490 Sequenced Strains for Exploring Actinobacteria Biosynthetic Diversity.</title>
        <authorList>
            <person name="Kalkreuter E."/>
            <person name="Kautsar S.A."/>
            <person name="Yang D."/>
            <person name="Bader C.D."/>
            <person name="Teijaro C.N."/>
            <person name="Fluegel L."/>
            <person name="Davis C.M."/>
            <person name="Simpson J.R."/>
            <person name="Lauterbach L."/>
            <person name="Steele A.D."/>
            <person name="Gui C."/>
            <person name="Meng S."/>
            <person name="Li G."/>
            <person name="Viehrig K."/>
            <person name="Ye F."/>
            <person name="Su P."/>
            <person name="Kiefer A.F."/>
            <person name="Nichols A."/>
            <person name="Cepeda A.J."/>
            <person name="Yan W."/>
            <person name="Fan B."/>
            <person name="Jiang Y."/>
            <person name="Adhikari A."/>
            <person name="Zheng C.-J."/>
            <person name="Schuster L."/>
            <person name="Cowan T.M."/>
            <person name="Smanski M.J."/>
            <person name="Chevrette M.G."/>
            <person name="De Carvalho L.P.S."/>
            <person name="Shen B."/>
        </authorList>
    </citation>
    <scope>NUCLEOTIDE SEQUENCE [LARGE SCALE GENOMIC DNA]</scope>
    <source>
        <strain evidence="2 3">NPDC020327</strain>
    </source>
</reference>
<feature type="region of interest" description="Disordered" evidence="1">
    <location>
        <begin position="104"/>
        <end position="154"/>
    </location>
</feature>
<evidence type="ECO:0000313" key="3">
    <source>
        <dbReference type="Proteomes" id="UP001611548"/>
    </source>
</evidence>
<protein>
    <submittedName>
        <fullName evidence="2">ATP-binding protein</fullName>
    </submittedName>
</protein>
<dbReference type="Gene3D" id="3.30.565.10">
    <property type="entry name" value="Histidine kinase-like ATPase, C-terminal domain"/>
    <property type="match status" value="1"/>
</dbReference>
<keyword evidence="2" id="KW-0067">ATP-binding</keyword>
<accession>A0ABW7UXL6</accession>